<evidence type="ECO:0000256" key="2">
    <source>
        <dbReference type="ARBA" id="ARBA00022827"/>
    </source>
</evidence>
<organism evidence="5 6">
    <name type="scientific">Streptomyces iconiensis</name>
    <dbReference type="NCBI Taxonomy" id="1384038"/>
    <lineage>
        <taxon>Bacteria</taxon>
        <taxon>Bacillati</taxon>
        <taxon>Actinomycetota</taxon>
        <taxon>Actinomycetes</taxon>
        <taxon>Kitasatosporales</taxon>
        <taxon>Streptomycetaceae</taxon>
        <taxon>Streptomyces</taxon>
    </lineage>
</organism>
<dbReference type="SMART" id="SM01092">
    <property type="entry name" value="CO_deh_flav_C"/>
    <property type="match status" value="1"/>
</dbReference>
<dbReference type="Pfam" id="PF00941">
    <property type="entry name" value="FAD_binding_5"/>
    <property type="match status" value="1"/>
</dbReference>
<keyword evidence="1" id="KW-0285">Flavoprotein</keyword>
<dbReference type="PANTHER" id="PTHR42659:SF2">
    <property type="entry name" value="XANTHINE DEHYDROGENASE SUBUNIT C-RELATED"/>
    <property type="match status" value="1"/>
</dbReference>
<dbReference type="Pfam" id="PF03450">
    <property type="entry name" value="CO_deh_flav_C"/>
    <property type="match status" value="1"/>
</dbReference>
<dbReference type="InterPro" id="IPR016166">
    <property type="entry name" value="FAD-bd_PCMH"/>
</dbReference>
<dbReference type="Proteomes" id="UP001214441">
    <property type="component" value="Unassembled WGS sequence"/>
</dbReference>
<dbReference type="RefSeq" id="WP_274041437.1">
    <property type="nucleotide sequence ID" value="NZ_JANCPR020000025.1"/>
</dbReference>
<name>A0ABT7A2V6_9ACTN</name>
<protein>
    <submittedName>
        <fullName evidence="5">FAD binding domain-containing protein</fullName>
    </submittedName>
</protein>
<evidence type="ECO:0000256" key="1">
    <source>
        <dbReference type="ARBA" id="ARBA00022630"/>
    </source>
</evidence>
<dbReference type="PANTHER" id="PTHR42659">
    <property type="entry name" value="XANTHINE DEHYDROGENASE SUBUNIT C-RELATED"/>
    <property type="match status" value="1"/>
</dbReference>
<evidence type="ECO:0000256" key="3">
    <source>
        <dbReference type="ARBA" id="ARBA00023002"/>
    </source>
</evidence>
<dbReference type="Gene3D" id="3.30.465.10">
    <property type="match status" value="1"/>
</dbReference>
<dbReference type="InterPro" id="IPR036683">
    <property type="entry name" value="CO_DH_flav_C_dom_sf"/>
</dbReference>
<gene>
    <name evidence="5" type="ORF">NMN56_023940</name>
</gene>
<dbReference type="InterPro" id="IPR036318">
    <property type="entry name" value="FAD-bd_PCMH-like_sf"/>
</dbReference>
<evidence type="ECO:0000313" key="6">
    <source>
        <dbReference type="Proteomes" id="UP001214441"/>
    </source>
</evidence>
<dbReference type="PROSITE" id="PS51387">
    <property type="entry name" value="FAD_PCMH"/>
    <property type="match status" value="1"/>
</dbReference>
<proteinExistence type="predicted"/>
<evidence type="ECO:0000259" key="4">
    <source>
        <dbReference type="PROSITE" id="PS51387"/>
    </source>
</evidence>
<keyword evidence="6" id="KW-1185">Reference proteome</keyword>
<keyword evidence="3" id="KW-0560">Oxidoreductase</keyword>
<dbReference type="InterPro" id="IPR002346">
    <property type="entry name" value="Mopterin_DH_FAD-bd"/>
</dbReference>
<comment type="caution">
    <text evidence="5">The sequence shown here is derived from an EMBL/GenBank/DDBJ whole genome shotgun (WGS) entry which is preliminary data.</text>
</comment>
<dbReference type="InterPro" id="IPR016167">
    <property type="entry name" value="FAD-bd_PCMH_sub1"/>
</dbReference>
<dbReference type="SUPFAM" id="SSF55447">
    <property type="entry name" value="CO dehydrogenase flavoprotein C-terminal domain-like"/>
    <property type="match status" value="1"/>
</dbReference>
<evidence type="ECO:0000313" key="5">
    <source>
        <dbReference type="EMBL" id="MDJ1134953.1"/>
    </source>
</evidence>
<keyword evidence="2" id="KW-0274">FAD</keyword>
<dbReference type="InterPro" id="IPR051312">
    <property type="entry name" value="Diverse_Substr_Oxidored"/>
</dbReference>
<dbReference type="SUPFAM" id="SSF56176">
    <property type="entry name" value="FAD-binding/transporter-associated domain-like"/>
    <property type="match status" value="1"/>
</dbReference>
<dbReference type="InterPro" id="IPR016169">
    <property type="entry name" value="FAD-bd_PCMH_sub2"/>
</dbReference>
<sequence length="292" mass="30714">MKPPVFEYMAPRTVEETVRVLGAAETAGGAVPLAGGQSLMPLLNRRRVRPSLLVDLNRVADLDTLIVGERTVRIGALTRLRTLEAHGPLRTALPVLHDTVRLVAHPQVRSRATLGGSLCHADPAAELPTLALALGARLRLASAGGARTETADEFFAAGGTSRLPGELLTEVEFPVPEGFRFHFEEIPRHAHGGFPLVGVCVGVRRDAAGTVTHARIAAAGAADHPLRLTEAERALTGRQLGAPDGVARDVLDAATAQASPPSDLHGSGAFRTALLRTALRRAVTTLNGQETA</sequence>
<dbReference type="InterPro" id="IPR005107">
    <property type="entry name" value="CO_DH_flav_C"/>
</dbReference>
<dbReference type="Gene3D" id="3.30.43.10">
    <property type="entry name" value="Uridine Diphospho-n-acetylenolpyruvylglucosamine Reductase, domain 2"/>
    <property type="match status" value="1"/>
</dbReference>
<accession>A0ABT7A2V6</accession>
<feature type="domain" description="FAD-binding PCMH-type" evidence="4">
    <location>
        <begin position="1"/>
        <end position="178"/>
    </location>
</feature>
<reference evidence="5 6" key="1">
    <citation type="submission" date="2023-05" db="EMBL/GenBank/DDBJ databases">
        <title>Streptantibioticus silvisoli sp. nov., acidotolerant actinomycetes 1 from pine litter.</title>
        <authorList>
            <person name="Swiecimska M."/>
            <person name="Golinska P."/>
            <person name="Sangal V."/>
            <person name="Wachnowicz B."/>
            <person name="Goodfellow M."/>
        </authorList>
    </citation>
    <scope>NUCLEOTIDE SEQUENCE [LARGE SCALE GENOMIC DNA]</scope>
    <source>
        <strain evidence="5 6">DSM 42109</strain>
    </source>
</reference>
<dbReference type="Gene3D" id="3.30.390.50">
    <property type="entry name" value="CO dehydrogenase flavoprotein, C-terminal domain"/>
    <property type="match status" value="1"/>
</dbReference>
<dbReference type="EMBL" id="JANCPR020000025">
    <property type="protein sequence ID" value="MDJ1134953.1"/>
    <property type="molecule type" value="Genomic_DNA"/>
</dbReference>